<reference evidence="1" key="1">
    <citation type="submission" date="2021-01" db="EMBL/GenBank/DDBJ databases">
        <authorList>
            <consortium name="Genoscope - CEA"/>
            <person name="William W."/>
        </authorList>
    </citation>
    <scope>NUCLEOTIDE SEQUENCE</scope>
</reference>
<gene>
    <name evidence="1" type="ORF">PPRIM_AZ9-3.1.T1020013</name>
</gene>
<protein>
    <submittedName>
        <fullName evidence="1">Uncharacterized protein</fullName>
    </submittedName>
</protein>
<dbReference type="EMBL" id="CAJJDM010000105">
    <property type="protein sequence ID" value="CAD8096631.1"/>
    <property type="molecule type" value="Genomic_DNA"/>
</dbReference>
<accession>A0A8S1P049</accession>
<dbReference type="AlphaFoldDB" id="A0A8S1P049"/>
<proteinExistence type="predicted"/>
<keyword evidence="2" id="KW-1185">Reference proteome</keyword>
<evidence type="ECO:0000313" key="2">
    <source>
        <dbReference type="Proteomes" id="UP000688137"/>
    </source>
</evidence>
<name>A0A8S1P049_PARPR</name>
<comment type="caution">
    <text evidence="1">The sequence shown here is derived from an EMBL/GenBank/DDBJ whole genome shotgun (WGS) entry which is preliminary data.</text>
</comment>
<organism evidence="1 2">
    <name type="scientific">Paramecium primaurelia</name>
    <dbReference type="NCBI Taxonomy" id="5886"/>
    <lineage>
        <taxon>Eukaryota</taxon>
        <taxon>Sar</taxon>
        <taxon>Alveolata</taxon>
        <taxon>Ciliophora</taxon>
        <taxon>Intramacronucleata</taxon>
        <taxon>Oligohymenophorea</taxon>
        <taxon>Peniculida</taxon>
        <taxon>Parameciidae</taxon>
        <taxon>Paramecium</taxon>
    </lineage>
</organism>
<evidence type="ECO:0000313" key="1">
    <source>
        <dbReference type="EMBL" id="CAD8096631.1"/>
    </source>
</evidence>
<sequence length="154" mass="18593">MGKKLKVGLSQMKMFRNKQNFLWLEIKQMKSSLSIWVLINNKSQSFYKQLKYAQKLIKARQTNTSYEYNEFLTNCQYHDLRYCKQQELHRSGLEEKLIQNFVMHANFKTTQVYIQENQQNDVIDFHLTETILNDQEVYKSAELILNFKDDNDYN</sequence>
<dbReference type="Proteomes" id="UP000688137">
    <property type="component" value="Unassembled WGS sequence"/>
</dbReference>